<keyword evidence="3" id="KW-1185">Reference proteome</keyword>
<evidence type="ECO:0000259" key="1">
    <source>
        <dbReference type="Pfam" id="PF00561"/>
    </source>
</evidence>
<reference evidence="2 3" key="1">
    <citation type="submission" date="2018-10" db="EMBL/GenBank/DDBJ databases">
        <authorList>
            <person name="Chen W.-M."/>
        </authorList>
    </citation>
    <scope>NUCLEOTIDE SEQUENCE [LARGE SCALE GENOMIC DNA]</scope>
    <source>
        <strain evidence="2 3">THS-13</strain>
    </source>
</reference>
<evidence type="ECO:0000313" key="2">
    <source>
        <dbReference type="EMBL" id="ROH91027.1"/>
    </source>
</evidence>
<gene>
    <name evidence="2" type="ORF">ED208_08645</name>
</gene>
<dbReference type="Pfam" id="PF00561">
    <property type="entry name" value="Abhydrolase_1"/>
    <property type="match status" value="1"/>
</dbReference>
<dbReference type="GO" id="GO:0016787">
    <property type="term" value="F:hydrolase activity"/>
    <property type="evidence" value="ECO:0007669"/>
    <property type="project" value="UniProtKB-KW"/>
</dbReference>
<dbReference type="InterPro" id="IPR000073">
    <property type="entry name" value="AB_hydrolase_1"/>
</dbReference>
<comment type="caution">
    <text evidence="2">The sequence shown here is derived from an EMBL/GenBank/DDBJ whole genome shotgun (WGS) entry which is preliminary data.</text>
</comment>
<sequence>MPSSSVTEGLDSELPRDSWVVSGTVRLAVRERGLKGRPPVLLLHGYPDQQEVWEAVAERLASEFHVISYDVRGAGRSDRPARVGDYRLELLADDLRAVIAAVSPERPVHLVAHDWGSIQSWEAVGVDSAPRYFASFTSISGPCIDHVGEWLQDLRRGRGREEAGPLLRQMLHSWYIGMFQLPGLAPLVWRAGLGRVWHRLLSRQEQVRALASATQTADGIAGIRMYRANFPARLRRPQPRTVNLPVQLLIATGDPYVAPAFLRALLRQRASRLPQLQTRELSGGHWQPLAQPDRLAGLVREFVLAQEARRPA</sequence>
<evidence type="ECO:0000313" key="3">
    <source>
        <dbReference type="Proteomes" id="UP000282106"/>
    </source>
</evidence>
<dbReference type="Proteomes" id="UP000282106">
    <property type="component" value="Unassembled WGS sequence"/>
</dbReference>
<keyword evidence="2" id="KW-0378">Hydrolase</keyword>
<dbReference type="EMBL" id="RJVO01000003">
    <property type="protein sequence ID" value="ROH91027.1"/>
    <property type="molecule type" value="Genomic_DNA"/>
</dbReference>
<dbReference type="PANTHER" id="PTHR43329">
    <property type="entry name" value="EPOXIDE HYDROLASE"/>
    <property type="match status" value="1"/>
</dbReference>
<accession>A0A3N0VE21</accession>
<dbReference type="AlphaFoldDB" id="A0A3N0VE21"/>
<organism evidence="2 3">
    <name type="scientific">Stagnimonas aquatica</name>
    <dbReference type="NCBI Taxonomy" id="2689987"/>
    <lineage>
        <taxon>Bacteria</taxon>
        <taxon>Pseudomonadati</taxon>
        <taxon>Pseudomonadota</taxon>
        <taxon>Gammaproteobacteria</taxon>
        <taxon>Nevskiales</taxon>
        <taxon>Nevskiaceae</taxon>
        <taxon>Stagnimonas</taxon>
    </lineage>
</organism>
<dbReference type="SUPFAM" id="SSF53474">
    <property type="entry name" value="alpha/beta-Hydrolases"/>
    <property type="match status" value="1"/>
</dbReference>
<name>A0A3N0VE21_9GAMM</name>
<feature type="domain" description="AB hydrolase-1" evidence="1">
    <location>
        <begin position="38"/>
        <end position="155"/>
    </location>
</feature>
<dbReference type="InParanoid" id="A0A3N0VE21"/>
<dbReference type="InterPro" id="IPR029058">
    <property type="entry name" value="AB_hydrolase_fold"/>
</dbReference>
<proteinExistence type="predicted"/>
<protein>
    <submittedName>
        <fullName evidence="2">Alpha/beta fold hydrolase</fullName>
    </submittedName>
</protein>
<dbReference type="Gene3D" id="3.40.50.1820">
    <property type="entry name" value="alpha/beta hydrolase"/>
    <property type="match status" value="1"/>
</dbReference>